<proteinExistence type="predicted"/>
<keyword evidence="2" id="KW-1185">Reference proteome</keyword>
<evidence type="ECO:0008006" key="3">
    <source>
        <dbReference type="Google" id="ProtNLM"/>
    </source>
</evidence>
<organism evidence="1 2">
    <name type="scientific">Ohtaekwangia koreensis</name>
    <dbReference type="NCBI Taxonomy" id="688867"/>
    <lineage>
        <taxon>Bacteria</taxon>
        <taxon>Pseudomonadati</taxon>
        <taxon>Bacteroidota</taxon>
        <taxon>Cytophagia</taxon>
        <taxon>Cytophagales</taxon>
        <taxon>Fulvivirgaceae</taxon>
        <taxon>Ohtaekwangia</taxon>
    </lineage>
</organism>
<dbReference type="Proteomes" id="UP000190961">
    <property type="component" value="Unassembled WGS sequence"/>
</dbReference>
<dbReference type="RefSeq" id="WP_079687825.1">
    <property type="nucleotide sequence ID" value="NZ_FUZU01000002.1"/>
</dbReference>
<reference evidence="1 2" key="1">
    <citation type="submission" date="2017-02" db="EMBL/GenBank/DDBJ databases">
        <authorList>
            <person name="Peterson S.W."/>
        </authorList>
    </citation>
    <scope>NUCLEOTIDE SEQUENCE [LARGE SCALE GENOMIC DNA]</scope>
    <source>
        <strain evidence="1 2">DSM 25262</strain>
    </source>
</reference>
<dbReference type="OrthoDB" id="627374at2"/>
<dbReference type="Gene3D" id="3.30.450.40">
    <property type="match status" value="1"/>
</dbReference>
<dbReference type="InterPro" id="IPR029016">
    <property type="entry name" value="GAF-like_dom_sf"/>
</dbReference>
<dbReference type="EMBL" id="FUZU01000002">
    <property type="protein sequence ID" value="SKC75661.1"/>
    <property type="molecule type" value="Genomic_DNA"/>
</dbReference>
<evidence type="ECO:0000313" key="1">
    <source>
        <dbReference type="EMBL" id="SKC75661.1"/>
    </source>
</evidence>
<evidence type="ECO:0000313" key="2">
    <source>
        <dbReference type="Proteomes" id="UP000190961"/>
    </source>
</evidence>
<gene>
    <name evidence="1" type="ORF">SAMN05660236_3286</name>
</gene>
<sequence>MDNSTTTIFPFKTLLSFRLLIEHWEQRIQEGHFSAFAPTIKAYIEQAPELKQPIEDEAVFARHKPFIDFLMTAAIPSATNNNDLIVALQPFKFKSLYSTPAFDKTIFFESFEEHAQANVPGGKIKLGKTVRACLMILEKFQNLGMFAESPRPVLVTLKDPNNGLDKVYKIEISHQFCDVIAKVEYKPIEKNIVKFLMEKIYDHDLWLQYINPENFEFHGLLIMRLVDVTEQEMLSSIKYDLLERNAVIRSESFVRIQHKLRSLFGIPDIRLGIAYLDPNNDIVINNPEAERWNSVTACSNDNSPCQDFTGSIYERSWLERRYVTIENLSEYPFKSVVEESLLKNGIQNILLAPLIDGEEIIGMLELATPTPGKLNPVSAHKVENVLPMFTASVKRVKEEMSTEVRALIQEECTAIHPTVQWRFFEAGLNLLNKRRTDDKATLEEIAFKDVYPLYGLADVRNSSIERNMAIQRDLQQNLKLAKELLHKIYAVTKLPLLEEAIFKTDEQLQKINRGLASGDESNVLDFLKSEINPMIDHFSNEEELQRLIDKYKSNLDPTFGVVYKRRKAFEESLELINRTISNYLDDAENDAQKMFPHYFEKYKTDGVEFTIYLGTSLVKNKTFDTFNLKNFRLWQLLVMIEVNRKIEALKSNMKTKLEITQLILVHDQPISIRFRPDEKQFDVDGAYDIRYEIVKKRIDKAHIKNTGERLTQPGKLAIVYNQAKVEDEYKRYFHYLKAKGMIVGEVEELELEELPGATGLHALRAQMASEQNTLPMIDPDNLLKDIEEGLRVQ</sequence>
<protein>
    <recommendedName>
        <fullName evidence="3">GAF domain-containing protein</fullName>
    </recommendedName>
</protein>
<name>A0A1T5LI53_9BACT</name>
<dbReference type="STRING" id="688867.SAMN05660236_3286"/>
<dbReference type="SUPFAM" id="SSF55781">
    <property type="entry name" value="GAF domain-like"/>
    <property type="match status" value="1"/>
</dbReference>
<accession>A0A1T5LI53</accession>
<dbReference type="AlphaFoldDB" id="A0A1T5LI53"/>